<dbReference type="Gene3D" id="1.20.1250.20">
    <property type="entry name" value="MFS general substrate transporter like domains"/>
    <property type="match status" value="1"/>
</dbReference>
<dbReference type="PRINTS" id="PR01036">
    <property type="entry name" value="TCRTETB"/>
</dbReference>
<feature type="transmembrane region" description="Helical" evidence="6">
    <location>
        <begin position="116"/>
        <end position="136"/>
    </location>
</feature>
<reference evidence="8" key="1">
    <citation type="submission" date="2021-07" db="EMBL/GenBank/DDBJ databases">
        <authorList>
            <person name="Branca A.L. A."/>
        </authorList>
    </citation>
    <scope>NUCLEOTIDE SEQUENCE</scope>
</reference>
<dbReference type="InterPro" id="IPR020846">
    <property type="entry name" value="MFS_dom"/>
</dbReference>
<feature type="transmembrane region" description="Helical" evidence="6">
    <location>
        <begin position="85"/>
        <end position="104"/>
    </location>
</feature>
<dbReference type="AlphaFoldDB" id="A0A9W4IH46"/>
<dbReference type="PANTHER" id="PTHR23501:SF102">
    <property type="entry name" value="DRUG TRANSPORTER, PUTATIVE (AFU_ORTHOLOGUE AFUA_3G08530)-RELATED"/>
    <property type="match status" value="1"/>
</dbReference>
<dbReference type="InterPro" id="IPR011701">
    <property type="entry name" value="MFS"/>
</dbReference>
<evidence type="ECO:0000259" key="7">
    <source>
        <dbReference type="PROSITE" id="PS50850"/>
    </source>
</evidence>
<feature type="transmembrane region" description="Helical" evidence="6">
    <location>
        <begin position="435"/>
        <end position="456"/>
    </location>
</feature>
<dbReference type="PROSITE" id="PS50850">
    <property type="entry name" value="MFS"/>
    <property type="match status" value="1"/>
</dbReference>
<evidence type="ECO:0000256" key="6">
    <source>
        <dbReference type="SAM" id="Phobius"/>
    </source>
</evidence>
<dbReference type="InterPro" id="IPR036259">
    <property type="entry name" value="MFS_trans_sf"/>
</dbReference>
<comment type="caution">
    <text evidence="8">The sequence shown here is derived from an EMBL/GenBank/DDBJ whole genome shotgun (WGS) entry which is preliminary data.</text>
</comment>
<evidence type="ECO:0000313" key="8">
    <source>
        <dbReference type="EMBL" id="CAG8305543.1"/>
    </source>
</evidence>
<feature type="domain" description="Major facilitator superfamily (MFS) profile" evidence="7">
    <location>
        <begin position="91"/>
        <end position="601"/>
    </location>
</feature>
<feature type="transmembrane region" description="Helical" evidence="6">
    <location>
        <begin position="265"/>
        <end position="285"/>
    </location>
</feature>
<evidence type="ECO:0000256" key="3">
    <source>
        <dbReference type="ARBA" id="ARBA00022692"/>
    </source>
</evidence>
<dbReference type="SUPFAM" id="SSF103473">
    <property type="entry name" value="MFS general substrate transporter"/>
    <property type="match status" value="1"/>
</dbReference>
<protein>
    <recommendedName>
        <fullName evidence="7">Major facilitator superfamily (MFS) profile domain-containing protein</fullName>
    </recommendedName>
</protein>
<feature type="transmembrane region" description="Helical" evidence="6">
    <location>
        <begin position="156"/>
        <end position="182"/>
    </location>
</feature>
<feature type="transmembrane region" description="Helical" evidence="6">
    <location>
        <begin position="214"/>
        <end position="236"/>
    </location>
</feature>
<name>A0A9W4IH46_PENNA</name>
<dbReference type="Proteomes" id="UP001153461">
    <property type="component" value="Unassembled WGS sequence"/>
</dbReference>
<sequence length="618" mass="66800">MFGRAVAGFDEAEVAVHPGDYSQPSKIRRFFIIFKYSVYLFYIVCHLIILLIFWRILRVFMKMDPVPSHPESSPNSPTPTSDRSFLQTFTILTALCAGVFVAALDVTIITTALPSIAAHFVSSSAYTWIGSSYILANTATIPAWGKISDIWGRKPLLLVATVIFFSGSLICAVGNTIALFLFGRAVQGLGAAGLITLVNICISDLFSLRDRGLYFGLISVVWALASGVGPVLGGVFTEKARCVLSYCISAFHIPANSRVQSTWRWCFWVNLPVAGLVFLLLWLTLKLESPDTPIWSGLKVVDWTGCLFVIGSTIMLLLGLDFGGVSHPWNSATVICLIVFAGVLLGLFVVNEWKLAKYPVIPLVLFHHRSGIASFLVCFCHGYIFMGEAYYLPLYFQAVLGSSPIMSGVYILPFVLALTVSAALTGFFIQKTGVYVPAIWSGLAAMTLGVGLLINLEVTANWGKIMGFQVIAGIGIGLNFEGPLLALQAIVGAENTATATATIGFVRTLSTAISVVIGTVVFQNQMARKGSQLVSTLGEQLASQVSRDAMADIKVIDTLPLDRKLVARQAIYGSLQTVWIMYVAFAAVGLVAGVFVEGHHLDTEHKAPVLGLRDDNEG</sequence>
<feature type="transmembrane region" description="Helical" evidence="6">
    <location>
        <begin position="300"/>
        <end position="320"/>
    </location>
</feature>
<dbReference type="PANTHER" id="PTHR23501">
    <property type="entry name" value="MAJOR FACILITATOR SUPERFAMILY"/>
    <property type="match status" value="1"/>
</dbReference>
<feature type="transmembrane region" description="Helical" evidence="6">
    <location>
        <begin position="332"/>
        <end position="351"/>
    </location>
</feature>
<dbReference type="OrthoDB" id="5414836at2759"/>
<evidence type="ECO:0000256" key="2">
    <source>
        <dbReference type="ARBA" id="ARBA00007520"/>
    </source>
</evidence>
<comment type="similarity">
    <text evidence="2">Belongs to the major facilitator superfamily. TCR/Tet family.</text>
</comment>
<evidence type="ECO:0000256" key="5">
    <source>
        <dbReference type="ARBA" id="ARBA00023136"/>
    </source>
</evidence>
<evidence type="ECO:0000256" key="1">
    <source>
        <dbReference type="ARBA" id="ARBA00004141"/>
    </source>
</evidence>
<dbReference type="CDD" id="cd17502">
    <property type="entry name" value="MFS_Azr1_MDR_like"/>
    <property type="match status" value="1"/>
</dbReference>
<feature type="transmembrane region" description="Helical" evidence="6">
    <location>
        <begin position="468"/>
        <end position="491"/>
    </location>
</feature>
<feature type="transmembrane region" description="Helical" evidence="6">
    <location>
        <begin position="189"/>
        <end position="208"/>
    </location>
</feature>
<feature type="transmembrane region" description="Helical" evidence="6">
    <location>
        <begin position="371"/>
        <end position="396"/>
    </location>
</feature>
<accession>A0A9W4IH46</accession>
<feature type="transmembrane region" description="Helical" evidence="6">
    <location>
        <begin position="578"/>
        <end position="596"/>
    </location>
</feature>
<keyword evidence="3 6" id="KW-0812">Transmembrane</keyword>
<keyword evidence="5 6" id="KW-0472">Membrane</keyword>
<dbReference type="Pfam" id="PF07690">
    <property type="entry name" value="MFS_1"/>
    <property type="match status" value="1"/>
</dbReference>
<keyword evidence="4 6" id="KW-1133">Transmembrane helix</keyword>
<organism evidence="8 9">
    <name type="scientific">Penicillium nalgiovense</name>
    <dbReference type="NCBI Taxonomy" id="60175"/>
    <lineage>
        <taxon>Eukaryota</taxon>
        <taxon>Fungi</taxon>
        <taxon>Dikarya</taxon>
        <taxon>Ascomycota</taxon>
        <taxon>Pezizomycotina</taxon>
        <taxon>Eurotiomycetes</taxon>
        <taxon>Eurotiomycetidae</taxon>
        <taxon>Eurotiales</taxon>
        <taxon>Aspergillaceae</taxon>
        <taxon>Penicillium</taxon>
    </lineage>
</organism>
<feature type="transmembrane region" description="Helical" evidence="6">
    <location>
        <begin position="36"/>
        <end position="57"/>
    </location>
</feature>
<dbReference type="FunFam" id="1.20.1250.20:FF:000196">
    <property type="entry name" value="MFS toxin efflux pump (AflT)"/>
    <property type="match status" value="1"/>
</dbReference>
<dbReference type="Gene3D" id="1.20.1720.10">
    <property type="entry name" value="Multidrug resistance protein D"/>
    <property type="match status" value="1"/>
</dbReference>
<feature type="transmembrane region" description="Helical" evidence="6">
    <location>
        <begin position="408"/>
        <end position="429"/>
    </location>
</feature>
<gene>
    <name evidence="8" type="ORF">PNAL_LOCUS9959</name>
</gene>
<comment type="subcellular location">
    <subcellularLocation>
        <location evidence="1">Membrane</location>
        <topology evidence="1">Multi-pass membrane protein</topology>
    </subcellularLocation>
</comment>
<evidence type="ECO:0000256" key="4">
    <source>
        <dbReference type="ARBA" id="ARBA00022989"/>
    </source>
</evidence>
<dbReference type="GO" id="GO:0022857">
    <property type="term" value="F:transmembrane transporter activity"/>
    <property type="evidence" value="ECO:0007669"/>
    <property type="project" value="InterPro"/>
</dbReference>
<evidence type="ECO:0000313" key="9">
    <source>
        <dbReference type="Proteomes" id="UP001153461"/>
    </source>
</evidence>
<dbReference type="EMBL" id="CAJVNV010000628">
    <property type="protein sequence ID" value="CAG8305543.1"/>
    <property type="molecule type" value="Genomic_DNA"/>
</dbReference>
<feature type="transmembrane region" description="Helical" evidence="6">
    <location>
        <begin position="497"/>
        <end position="522"/>
    </location>
</feature>
<proteinExistence type="inferred from homology"/>
<dbReference type="GO" id="GO:0005886">
    <property type="term" value="C:plasma membrane"/>
    <property type="evidence" value="ECO:0007669"/>
    <property type="project" value="TreeGrafter"/>
</dbReference>